<keyword evidence="2" id="KW-0472">Membrane</keyword>
<protein>
    <submittedName>
        <fullName evidence="3">Uncharacterized protein</fullName>
    </submittedName>
</protein>
<feature type="compositionally biased region" description="Basic and acidic residues" evidence="1">
    <location>
        <begin position="241"/>
        <end position="261"/>
    </location>
</feature>
<feature type="transmembrane region" description="Helical" evidence="2">
    <location>
        <begin position="116"/>
        <end position="133"/>
    </location>
</feature>
<evidence type="ECO:0000256" key="1">
    <source>
        <dbReference type="SAM" id="MobiDB-lite"/>
    </source>
</evidence>
<evidence type="ECO:0000256" key="2">
    <source>
        <dbReference type="SAM" id="Phobius"/>
    </source>
</evidence>
<feature type="region of interest" description="Disordered" evidence="1">
    <location>
        <begin position="224"/>
        <end position="261"/>
    </location>
</feature>
<gene>
    <name evidence="3" type="ORF">NOCA2450004</name>
</gene>
<reference evidence="3" key="1">
    <citation type="submission" date="2015-08" db="EMBL/GenBank/DDBJ databases">
        <authorList>
            <person name="Babu N.S."/>
            <person name="Beckwith C.J."/>
            <person name="Beseler K.G."/>
            <person name="Brison A."/>
            <person name="Carone J.V."/>
            <person name="Caskin T.P."/>
            <person name="Diamond M."/>
            <person name="Durham M.E."/>
            <person name="Foxe J.M."/>
            <person name="Go M."/>
            <person name="Henderson B.A."/>
            <person name="Jones I.B."/>
            <person name="McGettigan J.A."/>
            <person name="Micheletti S.J."/>
            <person name="Nasrallah M.E."/>
            <person name="Ortiz D."/>
            <person name="Piller C.R."/>
            <person name="Privatt S.R."/>
            <person name="Schneider S.L."/>
            <person name="Sharp S."/>
            <person name="Smith T.C."/>
            <person name="Stanton J.D."/>
            <person name="Ullery H.E."/>
            <person name="Wilson R.J."/>
            <person name="Serrano M.G."/>
            <person name="Buck G."/>
            <person name="Lee V."/>
            <person name="Wang Y."/>
            <person name="Carvalho R."/>
            <person name="Voegtly L."/>
            <person name="Shi R."/>
            <person name="Duckworth R."/>
            <person name="Johnson A."/>
            <person name="Loviza R."/>
            <person name="Walstead R."/>
            <person name="Shah Z."/>
            <person name="Kiflezghi M."/>
            <person name="Wade K."/>
            <person name="Ball S.L."/>
            <person name="Bradley K.W."/>
            <person name="Asai D.J."/>
            <person name="Bowman C.A."/>
            <person name="Russell D.A."/>
            <person name="Pope W.H."/>
            <person name="Jacobs-Sera D."/>
            <person name="Hendrix R.W."/>
            <person name="Hatfull G.F."/>
        </authorList>
    </citation>
    <scope>NUCLEOTIDE SEQUENCE</scope>
</reference>
<sequence>MELSGIIFVALAVAWAAYLIPKALSHHAEVDQTRPVDRFSDTMRVLARREPINTRDARLVVNGAPAPVAPAAPVVTRASTRRATQRRRRVLGFLLLVNIAVATLAGLAVLAWAWQAVPVGLVAAWLVACRLMVKKERAVTSYVEPTSVVEPAETLESGPEVVVERNEQGFDELDPANETQQVPVVLPGDPQLWDPLPMTLPTYVNKPAAQRRSVRTIALDDSDVWSSGHADADSAMARQAEVADKAERDAAKNDGERAVGS</sequence>
<dbReference type="AlphaFoldDB" id="A0A2P2C710"/>
<keyword evidence="2" id="KW-1133">Transmembrane helix</keyword>
<proteinExistence type="predicted"/>
<organism evidence="3">
    <name type="scientific">metagenome</name>
    <dbReference type="NCBI Taxonomy" id="256318"/>
    <lineage>
        <taxon>unclassified sequences</taxon>
        <taxon>metagenomes</taxon>
    </lineage>
</organism>
<evidence type="ECO:0000313" key="3">
    <source>
        <dbReference type="EMBL" id="CUR57799.1"/>
    </source>
</evidence>
<name>A0A2P2C710_9ZZZZ</name>
<feature type="transmembrane region" description="Helical" evidence="2">
    <location>
        <begin position="90"/>
        <end position="110"/>
    </location>
</feature>
<dbReference type="EMBL" id="CZKA01000040">
    <property type="protein sequence ID" value="CUR57799.1"/>
    <property type="molecule type" value="Genomic_DNA"/>
</dbReference>
<feature type="transmembrane region" description="Helical" evidence="2">
    <location>
        <begin position="6"/>
        <end position="24"/>
    </location>
</feature>
<keyword evidence="2" id="KW-0812">Transmembrane</keyword>
<accession>A0A2P2C710</accession>